<dbReference type="RefSeq" id="WP_147783516.1">
    <property type="nucleotide sequence ID" value="NZ_VRMG01000007.1"/>
</dbReference>
<proteinExistence type="predicted"/>
<feature type="transmembrane region" description="Helical" evidence="2">
    <location>
        <begin position="77"/>
        <end position="101"/>
    </location>
</feature>
<sequence length="155" mass="16634">MTGASRDEPGFDPRFDPAFQPGYDPTLHGREQRPPVESNVDRSVRTAPLVEPGQPIAVEEESAAAAEPETTSRRPNVFVVALWALSAVFIGTGLYLLRFISDRLDSLNTSGGGGSSDYYLLQAYTMAAPMLIVLGLATATGTLFLFAARSQRGGR</sequence>
<dbReference type="Proteomes" id="UP000321379">
    <property type="component" value="Unassembled WGS sequence"/>
</dbReference>
<evidence type="ECO:0000256" key="2">
    <source>
        <dbReference type="SAM" id="Phobius"/>
    </source>
</evidence>
<keyword evidence="2" id="KW-0472">Membrane</keyword>
<feature type="transmembrane region" description="Helical" evidence="2">
    <location>
        <begin position="121"/>
        <end position="148"/>
    </location>
</feature>
<keyword evidence="2" id="KW-1133">Transmembrane helix</keyword>
<reference evidence="3 4" key="1">
    <citation type="submission" date="2019-08" db="EMBL/GenBank/DDBJ databases">
        <title>Bacterial whole genome sequence for Glaciihabitans sp. CHu50b-6-2.</title>
        <authorList>
            <person name="Jin L."/>
        </authorList>
    </citation>
    <scope>NUCLEOTIDE SEQUENCE [LARGE SCALE GENOMIC DNA]</scope>
    <source>
        <strain evidence="3 4">CHu50b-6-2</strain>
    </source>
</reference>
<evidence type="ECO:0000313" key="3">
    <source>
        <dbReference type="EMBL" id="TXN30332.1"/>
    </source>
</evidence>
<evidence type="ECO:0000256" key="1">
    <source>
        <dbReference type="SAM" id="MobiDB-lite"/>
    </source>
</evidence>
<name>A0A5C8UPI1_9MICO</name>
<keyword evidence="2" id="KW-0812">Transmembrane</keyword>
<comment type="caution">
    <text evidence="3">The sequence shown here is derived from an EMBL/GenBank/DDBJ whole genome shotgun (WGS) entry which is preliminary data.</text>
</comment>
<organism evidence="3 4">
    <name type="scientific">Lacisediminihabitans profunda</name>
    <dbReference type="NCBI Taxonomy" id="2594790"/>
    <lineage>
        <taxon>Bacteria</taxon>
        <taxon>Bacillati</taxon>
        <taxon>Actinomycetota</taxon>
        <taxon>Actinomycetes</taxon>
        <taxon>Micrococcales</taxon>
        <taxon>Microbacteriaceae</taxon>
        <taxon>Lacisediminihabitans</taxon>
    </lineage>
</organism>
<accession>A0A5C8UPI1</accession>
<dbReference type="AlphaFoldDB" id="A0A5C8UPI1"/>
<gene>
    <name evidence="3" type="ORF">FVP33_09960</name>
</gene>
<protein>
    <submittedName>
        <fullName evidence="3">Uncharacterized protein</fullName>
    </submittedName>
</protein>
<feature type="region of interest" description="Disordered" evidence="1">
    <location>
        <begin position="1"/>
        <end position="71"/>
    </location>
</feature>
<evidence type="ECO:0000313" key="4">
    <source>
        <dbReference type="Proteomes" id="UP000321379"/>
    </source>
</evidence>
<dbReference type="EMBL" id="VRMG01000007">
    <property type="protein sequence ID" value="TXN30332.1"/>
    <property type="molecule type" value="Genomic_DNA"/>
</dbReference>
<feature type="compositionally biased region" description="Basic and acidic residues" evidence="1">
    <location>
        <begin position="27"/>
        <end position="44"/>
    </location>
</feature>
<feature type="compositionally biased region" description="Basic and acidic residues" evidence="1">
    <location>
        <begin position="1"/>
        <end position="15"/>
    </location>
</feature>
<keyword evidence="4" id="KW-1185">Reference proteome</keyword>